<reference evidence="2 3" key="1">
    <citation type="journal article" date="2015" name="Genome Biol. Evol.">
        <title>Phylogenomic analyses indicate that early fungi evolved digesting cell walls of algal ancestors of land plants.</title>
        <authorList>
            <person name="Chang Y."/>
            <person name="Wang S."/>
            <person name="Sekimoto S."/>
            <person name="Aerts A.L."/>
            <person name="Choi C."/>
            <person name="Clum A."/>
            <person name="LaButti K.M."/>
            <person name="Lindquist E.A."/>
            <person name="Yee Ngan C."/>
            <person name="Ohm R.A."/>
            <person name="Salamov A.A."/>
            <person name="Grigoriev I.V."/>
            <person name="Spatafora J.W."/>
            <person name="Berbee M.L."/>
        </authorList>
    </citation>
    <scope>NUCLEOTIDE SEQUENCE [LARGE SCALE GENOMIC DNA]</scope>
    <source>
        <strain evidence="2 3">JEL478</strain>
    </source>
</reference>
<evidence type="ECO:0000313" key="3">
    <source>
        <dbReference type="Proteomes" id="UP000070544"/>
    </source>
</evidence>
<dbReference type="AlphaFoldDB" id="A0A139A7D5"/>
<gene>
    <name evidence="2" type="ORF">M427DRAFT_34528</name>
</gene>
<feature type="chain" id="PRO_5007295997" evidence="1">
    <location>
        <begin position="19"/>
        <end position="129"/>
    </location>
</feature>
<keyword evidence="3" id="KW-1185">Reference proteome</keyword>
<sequence>MPSRTILFLYFTSELAAASLRDPQYCVEYGHAHSEVGVGLQRGNMPAGYSSPVWSRRYSERWGEQAARLASDVDERARVSAAKFPLAVTMTSTARRAPSAAQRHFLCVKGDRHQTGVQLSRRSGPSELE</sequence>
<dbReference type="Proteomes" id="UP000070544">
    <property type="component" value="Unassembled WGS sequence"/>
</dbReference>
<organism evidence="2 3">
    <name type="scientific">Gonapodya prolifera (strain JEL478)</name>
    <name type="common">Monoblepharis prolifera</name>
    <dbReference type="NCBI Taxonomy" id="1344416"/>
    <lineage>
        <taxon>Eukaryota</taxon>
        <taxon>Fungi</taxon>
        <taxon>Fungi incertae sedis</taxon>
        <taxon>Chytridiomycota</taxon>
        <taxon>Chytridiomycota incertae sedis</taxon>
        <taxon>Monoblepharidomycetes</taxon>
        <taxon>Monoblepharidales</taxon>
        <taxon>Gonapodyaceae</taxon>
        <taxon>Gonapodya</taxon>
    </lineage>
</organism>
<evidence type="ECO:0000313" key="2">
    <source>
        <dbReference type="EMBL" id="KXS12690.1"/>
    </source>
</evidence>
<name>A0A139A7D5_GONPJ</name>
<keyword evidence="1" id="KW-0732">Signal</keyword>
<accession>A0A139A7D5</accession>
<feature type="signal peptide" evidence="1">
    <location>
        <begin position="1"/>
        <end position="18"/>
    </location>
</feature>
<dbReference type="EMBL" id="KQ965785">
    <property type="protein sequence ID" value="KXS12690.1"/>
    <property type="molecule type" value="Genomic_DNA"/>
</dbReference>
<evidence type="ECO:0000256" key="1">
    <source>
        <dbReference type="SAM" id="SignalP"/>
    </source>
</evidence>
<protein>
    <submittedName>
        <fullName evidence="2">Uncharacterized protein</fullName>
    </submittedName>
</protein>
<proteinExistence type="predicted"/>